<dbReference type="PANTHER" id="PTHR30163:SF9">
    <property type="entry name" value="MEMBRANE-BOUND LYTIC MUREIN TRANSGLYCOSYLASE B"/>
    <property type="match status" value="1"/>
</dbReference>
<evidence type="ECO:0000256" key="1">
    <source>
        <dbReference type="PIRSR" id="PIRSR611757-1"/>
    </source>
</evidence>
<dbReference type="EMBL" id="CP021435">
    <property type="protein sequence ID" value="ATJ83189.1"/>
    <property type="molecule type" value="Genomic_DNA"/>
</dbReference>
<dbReference type="PANTHER" id="PTHR30163">
    <property type="entry name" value="MEMBRANE-BOUND LYTIC MUREIN TRANSGLYCOSYLASE B"/>
    <property type="match status" value="1"/>
</dbReference>
<organism evidence="4 5">
    <name type="scientific">Halomonas beimenensis</name>
    <dbReference type="NCBI Taxonomy" id="475662"/>
    <lineage>
        <taxon>Bacteria</taxon>
        <taxon>Pseudomonadati</taxon>
        <taxon>Pseudomonadota</taxon>
        <taxon>Gammaproteobacteria</taxon>
        <taxon>Oceanospirillales</taxon>
        <taxon>Halomonadaceae</taxon>
        <taxon>Halomonas</taxon>
    </lineage>
</organism>
<keyword evidence="5" id="KW-1185">Reference proteome</keyword>
<dbReference type="Gene3D" id="1.10.530.10">
    <property type="match status" value="1"/>
</dbReference>
<dbReference type="FunFam" id="1.10.8.350:FF:000001">
    <property type="entry name" value="Lytic murein transglycosylase B"/>
    <property type="match status" value="1"/>
</dbReference>
<evidence type="ECO:0000313" key="4">
    <source>
        <dbReference type="EMBL" id="ATJ83189.1"/>
    </source>
</evidence>
<protein>
    <submittedName>
        <fullName evidence="4">Membrane-bound lytic murein transglycosylase B</fullName>
    </submittedName>
</protein>
<dbReference type="InterPro" id="IPR031304">
    <property type="entry name" value="SLT_2"/>
</dbReference>
<dbReference type="GO" id="GO:0008933">
    <property type="term" value="F:peptidoglycan lytic transglycosylase activity"/>
    <property type="evidence" value="ECO:0007669"/>
    <property type="project" value="TreeGrafter"/>
</dbReference>
<evidence type="ECO:0000256" key="2">
    <source>
        <dbReference type="SAM" id="SignalP"/>
    </source>
</evidence>
<dbReference type="KEGG" id="hbe:BEI_2202"/>
<gene>
    <name evidence="4" type="primary">mltB</name>
    <name evidence="4" type="ORF">BEI_2202</name>
</gene>
<reference evidence="4 5" key="1">
    <citation type="journal article" date="2017" name="Sci. Rep.">
        <title>Revealing the Saline Adaptation Strategies of the Halophilic Bacterium Halomonas beimenensis through High-throughput Omics and Transposon Mutagenesis Approaches.</title>
        <authorList>
            <person name="Chen Y.H."/>
            <person name="Lin S.S."/>
            <person name="Shyu Y.T."/>
        </authorList>
    </citation>
    <scope>NUCLEOTIDE SEQUENCE [LARGE SCALE GENOMIC DNA]</scope>
    <source>
        <strain evidence="4 5">NTU-111</strain>
    </source>
</reference>
<dbReference type="Pfam" id="PF13406">
    <property type="entry name" value="SLT_2"/>
    <property type="match status" value="1"/>
</dbReference>
<feature type="active site" evidence="1">
    <location>
        <position position="137"/>
    </location>
</feature>
<dbReference type="NCBIfam" id="TIGR02282">
    <property type="entry name" value="MltB"/>
    <property type="match status" value="1"/>
</dbReference>
<proteinExistence type="predicted"/>
<sequence length="359" mass="39143">MAQGENGMTVTTQGRRTRALVLGGLLALASAACPAADFDPRHGDVKALVDDVAGRGVDRDWLEQALTRAEFRQEVLDAMSGAAEHRLVWHEYRDIFLGEERIAQGAAFIETHGDAFARAEAEYGVPAEIIAAILGVETRYGEVTGDHRVLDSLSTLAFHHPRRGEFFRGELAAFLEIAFAQGMAPENLEGSYAGAMGYPQFIPTSYRAYAVDFDGDGRRNLWTDPVDAIGSIAHYLAEHRWAPGAPIYHEAKGPATPPGGIAFNEARPPRLTVSDLHDAGIVPRAELPADTRVMPLALELADGAIRYRLGRDNFYAITRYNHSYLYAMAVTELAEAIATARGQGPDWLTSIDTAPEERP</sequence>
<dbReference type="InterPro" id="IPR011757">
    <property type="entry name" value="Lytic_transglycosylase_MltB"/>
</dbReference>
<dbReference type="Gene3D" id="1.10.8.350">
    <property type="entry name" value="Bacterial muramidase"/>
    <property type="match status" value="1"/>
</dbReference>
<name>A0A291P8I9_9GAMM</name>
<feature type="signal peptide" evidence="2">
    <location>
        <begin position="1"/>
        <end position="35"/>
    </location>
</feature>
<feature type="domain" description="Transglycosylase SLT" evidence="3">
    <location>
        <begin position="45"/>
        <end position="335"/>
    </location>
</feature>
<dbReference type="InterPro" id="IPR043426">
    <property type="entry name" value="MltB-like"/>
</dbReference>
<dbReference type="Proteomes" id="UP000219993">
    <property type="component" value="Chromosome"/>
</dbReference>
<dbReference type="CDD" id="cd13399">
    <property type="entry name" value="Slt35-like"/>
    <property type="match status" value="1"/>
</dbReference>
<dbReference type="GO" id="GO:0009253">
    <property type="term" value="P:peptidoglycan catabolic process"/>
    <property type="evidence" value="ECO:0007669"/>
    <property type="project" value="TreeGrafter"/>
</dbReference>
<accession>A0A291P8I9</accession>
<dbReference type="AlphaFoldDB" id="A0A291P8I9"/>
<evidence type="ECO:0000259" key="3">
    <source>
        <dbReference type="Pfam" id="PF13406"/>
    </source>
</evidence>
<feature type="chain" id="PRO_5013194560" evidence="2">
    <location>
        <begin position="36"/>
        <end position="359"/>
    </location>
</feature>
<dbReference type="InterPro" id="IPR023346">
    <property type="entry name" value="Lysozyme-like_dom_sf"/>
</dbReference>
<evidence type="ECO:0000313" key="5">
    <source>
        <dbReference type="Proteomes" id="UP000219993"/>
    </source>
</evidence>
<dbReference type="SUPFAM" id="SSF53955">
    <property type="entry name" value="Lysozyme-like"/>
    <property type="match status" value="1"/>
</dbReference>
<keyword evidence="2" id="KW-0732">Signal</keyword>